<comment type="subcellular location">
    <subcellularLocation>
        <location evidence="1">Cell membrane</location>
        <topology evidence="1">Multi-pass membrane protein</topology>
    </subcellularLocation>
</comment>
<evidence type="ECO:0000256" key="4">
    <source>
        <dbReference type="ARBA" id="ARBA00022692"/>
    </source>
</evidence>
<dbReference type="KEGG" id="mcub:MCBB_0439"/>
<evidence type="ECO:0000256" key="3">
    <source>
        <dbReference type="ARBA" id="ARBA00022679"/>
    </source>
</evidence>
<evidence type="ECO:0000256" key="5">
    <source>
        <dbReference type="ARBA" id="ARBA00022989"/>
    </source>
</evidence>
<dbReference type="GO" id="GO:0005886">
    <property type="term" value="C:plasma membrane"/>
    <property type="evidence" value="ECO:0007669"/>
    <property type="project" value="UniProtKB-SubCell"/>
</dbReference>
<keyword evidence="9" id="KW-1185">Reference proteome</keyword>
<dbReference type="PROSITE" id="PS01348">
    <property type="entry name" value="MRAY_2"/>
    <property type="match status" value="1"/>
</dbReference>
<dbReference type="GO" id="GO:0044038">
    <property type="term" value="P:cell wall macromolecule biosynthetic process"/>
    <property type="evidence" value="ECO:0007669"/>
    <property type="project" value="TreeGrafter"/>
</dbReference>
<reference evidence="8 9" key="1">
    <citation type="submission" date="2016-08" db="EMBL/GenBank/DDBJ databases">
        <authorList>
            <person name="Seilhamer J.J."/>
        </authorList>
    </citation>
    <scope>NUCLEOTIDE SEQUENCE [LARGE SCALE GENOMIC DNA]</scope>
    <source>
        <strain evidence="8">Buetzberg</strain>
    </source>
</reference>
<accession>A0A1D3L0E3</accession>
<dbReference type="PANTHER" id="PTHR22926:SF3">
    <property type="entry name" value="UNDECAPRENYL-PHOSPHATE ALPHA-N-ACETYLGLUCOSAMINYL 1-PHOSPHATE TRANSFERASE"/>
    <property type="match status" value="1"/>
</dbReference>
<evidence type="ECO:0000256" key="7">
    <source>
        <dbReference type="SAM" id="Phobius"/>
    </source>
</evidence>
<feature type="transmembrane region" description="Helical" evidence="7">
    <location>
        <begin position="6"/>
        <end position="25"/>
    </location>
</feature>
<evidence type="ECO:0000256" key="6">
    <source>
        <dbReference type="ARBA" id="ARBA00023136"/>
    </source>
</evidence>
<gene>
    <name evidence="8" type="ORF">MCBB_0439</name>
</gene>
<feature type="transmembrane region" description="Helical" evidence="7">
    <location>
        <begin position="217"/>
        <end position="235"/>
    </location>
</feature>
<dbReference type="PANTHER" id="PTHR22926">
    <property type="entry name" value="PHOSPHO-N-ACETYLMURAMOYL-PENTAPEPTIDE-TRANSFERASE"/>
    <property type="match status" value="1"/>
</dbReference>
<evidence type="ECO:0000313" key="9">
    <source>
        <dbReference type="Proteomes" id="UP000094707"/>
    </source>
</evidence>
<keyword evidence="6 7" id="KW-0472">Membrane</keyword>
<protein>
    <submittedName>
        <fullName evidence="8">Putative phospho-N-acetylmuramoyl-pentapeptide-transferase</fullName>
        <ecNumber evidence="8">2.7.8.13</ecNumber>
    </submittedName>
</protein>
<feature type="transmembrane region" description="Helical" evidence="7">
    <location>
        <begin position="52"/>
        <end position="70"/>
    </location>
</feature>
<keyword evidence="5 7" id="KW-1133">Transmembrane helix</keyword>
<feature type="transmembrane region" description="Helical" evidence="7">
    <location>
        <begin position="335"/>
        <end position="354"/>
    </location>
</feature>
<evidence type="ECO:0000256" key="2">
    <source>
        <dbReference type="ARBA" id="ARBA00022475"/>
    </source>
</evidence>
<feature type="transmembrane region" description="Helical" evidence="7">
    <location>
        <begin position="164"/>
        <end position="181"/>
    </location>
</feature>
<keyword evidence="2" id="KW-1003">Cell membrane</keyword>
<dbReference type="GO" id="GO:0071555">
    <property type="term" value="P:cell wall organization"/>
    <property type="evidence" value="ECO:0007669"/>
    <property type="project" value="TreeGrafter"/>
</dbReference>
<sequence>MSNIQTGIFIFIFAFIITTFFTFFIRRALRYADIKDNPIVTEHRHKAGTPTMGGLAILLGFLLVACAYPMNKILVLTAMIMMTAGIIGLLDDLIGLKTKEYQKLIRNVSNEPVEIGRLTLKHGENARVTTPKAKKDLVKLLEDEKVEIVDEVPIKKEIGEGEKIFAQILISIFLVISGAVSTSVMGINIGLFVIPVIIMGIVGSINSVNLIDGMDGLAAGILAIASIACAIFAFSTGNMDGTVPFLVLAGTCFGFLVFNRYPASIFMGDTGSFALGAGYITAAFLGNVIYFAVLALAVPIISVIVSLMHRAHIIKLPVEPLHHTLNYKGMSEQKIVGLYWGLTLIICAAAIYFYHAL</sequence>
<feature type="transmembrane region" description="Helical" evidence="7">
    <location>
        <begin position="288"/>
        <end position="308"/>
    </location>
</feature>
<dbReference type="AlphaFoldDB" id="A0A1D3L0E3"/>
<feature type="transmembrane region" description="Helical" evidence="7">
    <location>
        <begin position="241"/>
        <end position="258"/>
    </location>
</feature>
<dbReference type="OrthoDB" id="34534at2157"/>
<dbReference type="EMBL" id="LT607756">
    <property type="protein sequence ID" value="SCG85018.1"/>
    <property type="molecule type" value="Genomic_DNA"/>
</dbReference>
<dbReference type="Pfam" id="PF00953">
    <property type="entry name" value="Glycos_transf_4"/>
    <property type="match status" value="1"/>
</dbReference>
<evidence type="ECO:0000313" key="8">
    <source>
        <dbReference type="EMBL" id="SCG85018.1"/>
    </source>
</evidence>
<evidence type="ECO:0000256" key="1">
    <source>
        <dbReference type="ARBA" id="ARBA00004651"/>
    </source>
</evidence>
<name>A0A1D3L0E3_9EURY</name>
<dbReference type="GeneID" id="30411299"/>
<feature type="transmembrane region" description="Helical" evidence="7">
    <location>
        <begin position="187"/>
        <end position="205"/>
    </location>
</feature>
<dbReference type="InterPro" id="IPR018480">
    <property type="entry name" value="PNAcMuramoyl-5peptid_Trfase_CS"/>
</dbReference>
<dbReference type="RefSeq" id="WP_071906156.1">
    <property type="nucleotide sequence ID" value="NZ_LT607756.1"/>
</dbReference>
<dbReference type="PATRIC" id="fig|129848.4.peg.442"/>
<dbReference type="GO" id="GO:0016780">
    <property type="term" value="F:phosphotransferase activity, for other substituted phosphate groups"/>
    <property type="evidence" value="ECO:0007669"/>
    <property type="project" value="InterPro"/>
</dbReference>
<dbReference type="InterPro" id="IPR000715">
    <property type="entry name" value="Glycosyl_transferase_4"/>
</dbReference>
<dbReference type="STRING" id="118062.MCBB_0439"/>
<organism evidence="8 9">
    <name type="scientific">Methanobacterium congolense</name>
    <dbReference type="NCBI Taxonomy" id="118062"/>
    <lineage>
        <taxon>Archaea</taxon>
        <taxon>Methanobacteriati</taxon>
        <taxon>Methanobacteriota</taxon>
        <taxon>Methanomada group</taxon>
        <taxon>Methanobacteria</taxon>
        <taxon>Methanobacteriales</taxon>
        <taxon>Methanobacteriaceae</taxon>
        <taxon>Methanobacterium</taxon>
    </lineage>
</organism>
<dbReference type="EC" id="2.7.8.13" evidence="8"/>
<keyword evidence="4 7" id="KW-0812">Transmembrane</keyword>
<dbReference type="Proteomes" id="UP000094707">
    <property type="component" value="Chromosome I"/>
</dbReference>
<keyword evidence="3 8" id="KW-0808">Transferase</keyword>
<dbReference type="Pfam" id="PF10555">
    <property type="entry name" value="MraY_sig1"/>
    <property type="match status" value="1"/>
</dbReference>
<feature type="transmembrane region" description="Helical" evidence="7">
    <location>
        <begin position="76"/>
        <end position="96"/>
    </location>
</feature>
<proteinExistence type="predicted"/>
<dbReference type="PROSITE" id="PS01347">
    <property type="entry name" value="MRAY_1"/>
    <property type="match status" value="1"/>
</dbReference>